<reference evidence="2 3" key="1">
    <citation type="submission" date="2024-05" db="EMBL/GenBank/DDBJ databases">
        <title>Genome sequencing and assembly of Indian major carp, Cirrhinus mrigala (Hamilton, 1822).</title>
        <authorList>
            <person name="Mohindra V."/>
            <person name="Chowdhury L.M."/>
            <person name="Lal K."/>
            <person name="Jena J.K."/>
        </authorList>
    </citation>
    <scope>NUCLEOTIDE SEQUENCE [LARGE SCALE GENOMIC DNA]</scope>
    <source>
        <strain evidence="2">CM1030</strain>
        <tissue evidence="2">Blood</tissue>
    </source>
</reference>
<keyword evidence="3" id="KW-1185">Reference proteome</keyword>
<protein>
    <submittedName>
        <fullName evidence="2">Uncharacterized protein</fullName>
    </submittedName>
</protein>
<feature type="region of interest" description="Disordered" evidence="1">
    <location>
        <begin position="1"/>
        <end position="24"/>
    </location>
</feature>
<feature type="non-terminal residue" evidence="2">
    <location>
        <position position="1"/>
    </location>
</feature>
<organism evidence="2 3">
    <name type="scientific">Cirrhinus mrigala</name>
    <name type="common">Mrigala</name>
    <dbReference type="NCBI Taxonomy" id="683832"/>
    <lineage>
        <taxon>Eukaryota</taxon>
        <taxon>Metazoa</taxon>
        <taxon>Chordata</taxon>
        <taxon>Craniata</taxon>
        <taxon>Vertebrata</taxon>
        <taxon>Euteleostomi</taxon>
        <taxon>Actinopterygii</taxon>
        <taxon>Neopterygii</taxon>
        <taxon>Teleostei</taxon>
        <taxon>Ostariophysi</taxon>
        <taxon>Cypriniformes</taxon>
        <taxon>Cyprinidae</taxon>
        <taxon>Labeoninae</taxon>
        <taxon>Labeonini</taxon>
        <taxon>Cirrhinus</taxon>
    </lineage>
</organism>
<comment type="caution">
    <text evidence="2">The sequence shown here is derived from an EMBL/GenBank/DDBJ whole genome shotgun (WGS) entry which is preliminary data.</text>
</comment>
<feature type="non-terminal residue" evidence="2">
    <location>
        <position position="97"/>
    </location>
</feature>
<evidence type="ECO:0000256" key="1">
    <source>
        <dbReference type="SAM" id="MobiDB-lite"/>
    </source>
</evidence>
<feature type="compositionally biased region" description="Polar residues" evidence="1">
    <location>
        <begin position="1"/>
        <end position="19"/>
    </location>
</feature>
<accession>A0ABD0QFM3</accession>
<gene>
    <name evidence="2" type="ORF">M9458_020736</name>
</gene>
<proteinExistence type="predicted"/>
<dbReference type="EMBL" id="JAMKFB020000009">
    <property type="protein sequence ID" value="KAL0185040.1"/>
    <property type="molecule type" value="Genomic_DNA"/>
</dbReference>
<dbReference type="AlphaFoldDB" id="A0ABD0QFM3"/>
<evidence type="ECO:0000313" key="2">
    <source>
        <dbReference type="EMBL" id="KAL0185040.1"/>
    </source>
</evidence>
<evidence type="ECO:0000313" key="3">
    <source>
        <dbReference type="Proteomes" id="UP001529510"/>
    </source>
</evidence>
<name>A0ABD0QFM3_CIRMR</name>
<sequence>SFNTTGDWKSKSHVIQTRNMPVPPGSAYTVGFAPAPLYSTTHVSSQTWRGNHKTRSDFLKNRNAAFILGPSDQKSDDGRQRANRDCQRWVSGFNFIR</sequence>
<dbReference type="Proteomes" id="UP001529510">
    <property type="component" value="Unassembled WGS sequence"/>
</dbReference>